<evidence type="ECO:0000259" key="16">
    <source>
        <dbReference type="PROSITE" id="PS51416"/>
    </source>
</evidence>
<evidence type="ECO:0000256" key="7">
    <source>
        <dbReference type="ARBA" id="ARBA00022723"/>
    </source>
</evidence>
<dbReference type="PROSITE" id="PS50088">
    <property type="entry name" value="ANK_REPEAT"/>
    <property type="match status" value="4"/>
</dbReference>
<keyword evidence="18" id="KW-1185">Reference proteome</keyword>
<evidence type="ECO:0000313" key="17">
    <source>
        <dbReference type="EMBL" id="GFO18948.1"/>
    </source>
</evidence>
<dbReference type="EMBL" id="BLXT01004995">
    <property type="protein sequence ID" value="GFO18948.1"/>
    <property type="molecule type" value="Genomic_DNA"/>
</dbReference>
<dbReference type="Gene3D" id="3.30.60.90">
    <property type="match status" value="1"/>
</dbReference>
<evidence type="ECO:0000256" key="1">
    <source>
        <dbReference type="ARBA" id="ARBA00000900"/>
    </source>
</evidence>
<dbReference type="GO" id="GO:0006897">
    <property type="term" value="P:endocytosis"/>
    <property type="evidence" value="ECO:0007669"/>
    <property type="project" value="TreeGrafter"/>
</dbReference>
<evidence type="ECO:0000256" key="12">
    <source>
        <dbReference type="ARBA" id="ARBA00023054"/>
    </source>
</evidence>
<keyword evidence="10" id="KW-0833">Ubl conjugation pathway</keyword>
<keyword evidence="6" id="KW-0808">Transferase</keyword>
<dbReference type="SUPFAM" id="SSF57850">
    <property type="entry name" value="RING/U-box"/>
    <property type="match status" value="1"/>
</dbReference>
<dbReference type="SMART" id="SM00248">
    <property type="entry name" value="ANK"/>
    <property type="match status" value="5"/>
</dbReference>
<dbReference type="GO" id="GO:0008270">
    <property type="term" value="F:zinc ion binding"/>
    <property type="evidence" value="ECO:0007669"/>
    <property type="project" value="UniProtKB-KW"/>
</dbReference>
<dbReference type="SUPFAM" id="SSF48403">
    <property type="entry name" value="Ankyrin repeat"/>
    <property type="match status" value="1"/>
</dbReference>
<sequence>MDAGTSISTATSNTNTRSVRINVMEGVGARVVRGPDWKWGKQDGGEGHIGTVRNFESPEEVVVVWDNGTAANYRCAGAYDLRVMDSAPTGIKHDGTMCDTCRQQPIFGIRWKCAECANYDLCSVCYHGDKHNLRHRFYRITTPGNERILLEPRRKSKKITARGIYPGARVVRGVDWQWEDQDGGNGRRGKVTEIQDWSAASPRSAAHVLWDNGAKNLYRVGFEGMADLKVMNDAKGGSFYRDHLPLLGEQGPGSRSGPCGLAIGDQVNVDLDLEIVQSLQHGHGGWTDGMFECLGTTGTVVGIDEDHDIVVSYPSGNRWTFNPAVLTKVSTASSSTSIASDASAAAQFAVGDLVQICSDTERIKVLQRGHGEWAEAMMPTLGKIGRVQQIYHDNDLKVEVCGTSWTYNPQAVTKVASADGAAIGYSSGERLSALLKKLFETHVSGDVNEELVKASANGDGVKVDEILQRPESDVNGVFAGHTALQAASQNGHIEVIKVLIKHDVNMEVEDKDGDRAVHHAAFGDEPAVIELLHRGGADLNARNKRRQTPLHIGVNKGHIGVVRSLLDLGSHPSLQDSEGDTALHDAISKKRDDMIALLLEHTADITITNNNGFNALHHAALRGNPRLCDTNVTFIITPPSPPPPPPPPTTTT</sequence>
<accession>A0AAV4BIE6</accession>
<feature type="repeat" description="ANK" evidence="13">
    <location>
        <begin position="578"/>
        <end position="610"/>
    </location>
</feature>
<feature type="repeat" description="ANK" evidence="13">
    <location>
        <begin position="545"/>
        <end position="577"/>
    </location>
</feature>
<evidence type="ECO:0000259" key="15">
    <source>
        <dbReference type="PROSITE" id="PS50135"/>
    </source>
</evidence>
<dbReference type="Pfam" id="PF00569">
    <property type="entry name" value="ZZ"/>
    <property type="match status" value="1"/>
</dbReference>
<dbReference type="InterPro" id="IPR037252">
    <property type="entry name" value="Mib_Herc2_sf"/>
</dbReference>
<evidence type="ECO:0000313" key="18">
    <source>
        <dbReference type="Proteomes" id="UP000735302"/>
    </source>
</evidence>
<dbReference type="InterPro" id="IPR042056">
    <property type="entry name" value="MIB1/2_ZZ"/>
</dbReference>
<dbReference type="Proteomes" id="UP000735302">
    <property type="component" value="Unassembled WGS sequence"/>
</dbReference>
<dbReference type="SUPFAM" id="SSF159034">
    <property type="entry name" value="Mib/herc2 domain-like"/>
    <property type="match status" value="2"/>
</dbReference>
<feature type="domain" description="MIB/HERC2" evidence="16">
    <location>
        <begin position="156"/>
        <end position="234"/>
    </location>
</feature>
<dbReference type="EC" id="2.3.2.27" evidence="4"/>
<dbReference type="Gene3D" id="1.25.40.20">
    <property type="entry name" value="Ankyrin repeat-containing domain"/>
    <property type="match status" value="2"/>
</dbReference>
<keyword evidence="11" id="KW-0862">Zinc</keyword>
<dbReference type="InterPro" id="IPR036770">
    <property type="entry name" value="Ankyrin_rpt-contain_sf"/>
</dbReference>
<dbReference type="CDD" id="cd02339">
    <property type="entry name" value="ZZ_Mind_bomb"/>
    <property type="match status" value="1"/>
</dbReference>
<comment type="pathway">
    <text evidence="3">Protein modification; protein ubiquitination.</text>
</comment>
<dbReference type="Pfam" id="PF12796">
    <property type="entry name" value="Ank_2"/>
    <property type="match status" value="1"/>
</dbReference>
<evidence type="ECO:0000256" key="10">
    <source>
        <dbReference type="ARBA" id="ARBA00022786"/>
    </source>
</evidence>
<dbReference type="GO" id="GO:0016567">
    <property type="term" value="P:protein ubiquitination"/>
    <property type="evidence" value="ECO:0007669"/>
    <property type="project" value="InterPro"/>
</dbReference>
<dbReference type="InterPro" id="IPR000433">
    <property type="entry name" value="Znf_ZZ"/>
</dbReference>
<dbReference type="Pfam" id="PF06701">
    <property type="entry name" value="MIB_HERC2"/>
    <property type="match status" value="2"/>
</dbReference>
<keyword evidence="9 14" id="KW-0863">Zinc-finger</keyword>
<feature type="domain" description="ZZ-type" evidence="15">
    <location>
        <begin position="93"/>
        <end position="145"/>
    </location>
</feature>
<dbReference type="PRINTS" id="PR01415">
    <property type="entry name" value="ANKYRIN"/>
</dbReference>
<dbReference type="Gene3D" id="2.30.30.40">
    <property type="entry name" value="SH3 Domains"/>
    <property type="match status" value="2"/>
</dbReference>
<dbReference type="Pfam" id="PF00023">
    <property type="entry name" value="Ank"/>
    <property type="match status" value="1"/>
</dbReference>
<evidence type="ECO:0000256" key="13">
    <source>
        <dbReference type="PROSITE-ProRule" id="PRU00023"/>
    </source>
</evidence>
<organism evidence="17 18">
    <name type="scientific">Plakobranchus ocellatus</name>
    <dbReference type="NCBI Taxonomy" id="259542"/>
    <lineage>
        <taxon>Eukaryota</taxon>
        <taxon>Metazoa</taxon>
        <taxon>Spiralia</taxon>
        <taxon>Lophotrochozoa</taxon>
        <taxon>Mollusca</taxon>
        <taxon>Gastropoda</taxon>
        <taxon>Heterobranchia</taxon>
        <taxon>Euthyneura</taxon>
        <taxon>Panpulmonata</taxon>
        <taxon>Sacoglossa</taxon>
        <taxon>Placobranchoidea</taxon>
        <taxon>Plakobranchidae</taxon>
        <taxon>Plakobranchus</taxon>
    </lineage>
</organism>
<evidence type="ECO:0000256" key="11">
    <source>
        <dbReference type="ARBA" id="ARBA00022833"/>
    </source>
</evidence>
<dbReference type="InterPro" id="IPR040847">
    <property type="entry name" value="SH3_15"/>
</dbReference>
<dbReference type="InterPro" id="IPR010606">
    <property type="entry name" value="Mib_Herc2"/>
</dbReference>
<dbReference type="GO" id="GO:0061630">
    <property type="term" value="F:ubiquitin protein ligase activity"/>
    <property type="evidence" value="ECO:0007669"/>
    <property type="project" value="UniProtKB-EC"/>
</dbReference>
<feature type="repeat" description="ANK" evidence="13">
    <location>
        <begin position="512"/>
        <end position="544"/>
    </location>
</feature>
<dbReference type="PROSITE" id="PS50135">
    <property type="entry name" value="ZF_ZZ_2"/>
    <property type="match status" value="1"/>
</dbReference>
<keyword evidence="7" id="KW-0479">Metal-binding</keyword>
<dbReference type="PROSITE" id="PS50297">
    <property type="entry name" value="ANK_REP_REGION"/>
    <property type="match status" value="4"/>
</dbReference>
<proteinExistence type="predicted"/>
<protein>
    <recommendedName>
        <fullName evidence="4">RING-type E3 ubiquitin transferase</fullName>
        <ecNumber evidence="4">2.3.2.27</ecNumber>
    </recommendedName>
</protein>
<evidence type="ECO:0000256" key="9">
    <source>
        <dbReference type="ARBA" id="ARBA00022771"/>
    </source>
</evidence>
<dbReference type="GO" id="GO:0007219">
    <property type="term" value="P:Notch signaling pathway"/>
    <property type="evidence" value="ECO:0007669"/>
    <property type="project" value="TreeGrafter"/>
</dbReference>
<evidence type="ECO:0000256" key="8">
    <source>
        <dbReference type="ARBA" id="ARBA00022737"/>
    </source>
</evidence>
<evidence type="ECO:0000256" key="3">
    <source>
        <dbReference type="ARBA" id="ARBA00004906"/>
    </source>
</evidence>
<comment type="catalytic activity">
    <reaction evidence="1">
        <text>S-ubiquitinyl-[E2 ubiquitin-conjugating enzyme]-L-cysteine + [acceptor protein]-L-lysine = [E2 ubiquitin-conjugating enzyme]-L-cysteine + N(6)-ubiquitinyl-[acceptor protein]-L-lysine.</text>
        <dbReference type="EC" id="2.3.2.27"/>
    </reaction>
</comment>
<feature type="domain" description="MIB/HERC2" evidence="16">
    <location>
        <begin position="19"/>
        <end position="87"/>
    </location>
</feature>
<evidence type="ECO:0000256" key="6">
    <source>
        <dbReference type="ARBA" id="ARBA00022679"/>
    </source>
</evidence>
<comment type="subcellular location">
    <subcellularLocation>
        <location evidence="2">Cytoplasm</location>
    </subcellularLocation>
</comment>
<dbReference type="FunFam" id="3.30.60.90:FF:000005">
    <property type="entry name" value="Putative E3 ubiquitin-protein ligase mib1"/>
    <property type="match status" value="1"/>
</dbReference>
<dbReference type="PROSITE" id="PS01357">
    <property type="entry name" value="ZF_ZZ_1"/>
    <property type="match status" value="1"/>
</dbReference>
<dbReference type="FunFam" id="2.30.30.40:FF:000090">
    <property type="entry name" value="E3 ubiquitin-protein ligase MIB1 isoform X1"/>
    <property type="match status" value="1"/>
</dbReference>
<dbReference type="InterPro" id="IPR002110">
    <property type="entry name" value="Ankyrin_rpt"/>
</dbReference>
<dbReference type="Pfam" id="PF18346">
    <property type="entry name" value="SH3_15"/>
    <property type="match status" value="2"/>
</dbReference>
<name>A0AAV4BIE6_9GAST</name>
<reference evidence="17 18" key="1">
    <citation type="journal article" date="2021" name="Elife">
        <title>Chloroplast acquisition without the gene transfer in kleptoplastic sea slugs, Plakobranchus ocellatus.</title>
        <authorList>
            <person name="Maeda T."/>
            <person name="Takahashi S."/>
            <person name="Yoshida T."/>
            <person name="Shimamura S."/>
            <person name="Takaki Y."/>
            <person name="Nagai Y."/>
            <person name="Toyoda A."/>
            <person name="Suzuki Y."/>
            <person name="Arimoto A."/>
            <person name="Ishii H."/>
            <person name="Satoh N."/>
            <person name="Nishiyama T."/>
            <person name="Hasebe M."/>
            <person name="Maruyama T."/>
            <person name="Minagawa J."/>
            <person name="Obokata J."/>
            <person name="Shigenobu S."/>
        </authorList>
    </citation>
    <scope>NUCLEOTIDE SEQUENCE [LARGE SCALE GENOMIC DNA]</scope>
</reference>
<feature type="repeat" description="ANK" evidence="13">
    <location>
        <begin position="479"/>
        <end position="511"/>
    </location>
</feature>
<keyword evidence="8" id="KW-0677">Repeat</keyword>
<dbReference type="FunFam" id="2.30.30.40:FF:000054">
    <property type="entry name" value="Putative e3 ubiquitin-protein ligase mind-bomb"/>
    <property type="match status" value="1"/>
</dbReference>
<dbReference type="AlphaFoldDB" id="A0AAV4BIE6"/>
<evidence type="ECO:0000256" key="14">
    <source>
        <dbReference type="PROSITE-ProRule" id="PRU00228"/>
    </source>
</evidence>
<dbReference type="PANTHER" id="PTHR24202">
    <property type="entry name" value="E3 UBIQUITIN-PROTEIN LIGASE MIB2"/>
    <property type="match status" value="1"/>
</dbReference>
<evidence type="ECO:0000256" key="2">
    <source>
        <dbReference type="ARBA" id="ARBA00004496"/>
    </source>
</evidence>
<evidence type="ECO:0000256" key="4">
    <source>
        <dbReference type="ARBA" id="ARBA00012483"/>
    </source>
</evidence>
<dbReference type="SMART" id="SM00291">
    <property type="entry name" value="ZnF_ZZ"/>
    <property type="match status" value="1"/>
</dbReference>
<dbReference type="GO" id="GO:0005737">
    <property type="term" value="C:cytoplasm"/>
    <property type="evidence" value="ECO:0007669"/>
    <property type="project" value="UniProtKB-SubCell"/>
</dbReference>
<comment type="caution">
    <text evidence="17">The sequence shown here is derived from an EMBL/GenBank/DDBJ whole genome shotgun (WGS) entry which is preliminary data.</text>
</comment>
<dbReference type="PANTHER" id="PTHR24202:SF53">
    <property type="entry name" value="E3 UBIQUITIN-PROTEIN LIGASE MIB1"/>
    <property type="match status" value="1"/>
</dbReference>
<dbReference type="InterPro" id="IPR043145">
    <property type="entry name" value="Znf_ZZ_sf"/>
</dbReference>
<keyword evidence="12" id="KW-0175">Coiled coil</keyword>
<evidence type="ECO:0000256" key="5">
    <source>
        <dbReference type="ARBA" id="ARBA00022490"/>
    </source>
</evidence>
<dbReference type="PROSITE" id="PS51416">
    <property type="entry name" value="MIB_HERC2"/>
    <property type="match status" value="2"/>
</dbReference>
<keyword evidence="13" id="KW-0040">ANK repeat</keyword>
<gene>
    <name evidence="17" type="ORF">PoB_004545300</name>
</gene>
<keyword evidence="5" id="KW-0963">Cytoplasm</keyword>